<reference evidence="2" key="1">
    <citation type="journal article" date="2021" name="Antonie Van Leeuwenhoek">
        <title>Draft genome and description of Waterburya agarophytonicola gen. nov. sp. nov. (Pleurocapsales, Cyanobacteria): a seaweed symbiont.</title>
        <authorList>
            <person name="Bonthond G."/>
            <person name="Shalygin S."/>
            <person name="Bayer T."/>
            <person name="Weinberger F."/>
        </authorList>
    </citation>
    <scope>NUCLEOTIDE SEQUENCE</scope>
    <source>
        <strain evidence="2">KI4</strain>
    </source>
</reference>
<sequence>MQLKKFTLINPKLEASLVFQAIETVIQAEMIEVALKKSNSLESRRRKLTSSLVVCLIIAMSYWSSDSMTTVLKNLVNGLNKQWTKLGQSWKTPVSSSITEARQRLGCQVMSQSFKIIAFGERINAIDVG</sequence>
<keyword evidence="3" id="KW-1185">Reference proteome</keyword>
<dbReference type="AlphaFoldDB" id="A0A964BTU3"/>
<dbReference type="Pfam" id="PF13006">
    <property type="entry name" value="Nterm_IS4"/>
    <property type="match status" value="1"/>
</dbReference>
<evidence type="ECO:0000313" key="3">
    <source>
        <dbReference type="Proteomes" id="UP000729733"/>
    </source>
</evidence>
<accession>A0A964BTU3</accession>
<feature type="domain" description="Transposase IS4 N-terminal" evidence="1">
    <location>
        <begin position="21"/>
        <end position="114"/>
    </location>
</feature>
<gene>
    <name evidence="2" type="ORF">I4641_22415</name>
</gene>
<organism evidence="2 3">
    <name type="scientific">Waterburya agarophytonicola KI4</name>
    <dbReference type="NCBI Taxonomy" id="2874699"/>
    <lineage>
        <taxon>Bacteria</taxon>
        <taxon>Bacillati</taxon>
        <taxon>Cyanobacteriota</taxon>
        <taxon>Cyanophyceae</taxon>
        <taxon>Pleurocapsales</taxon>
        <taxon>Hyellaceae</taxon>
        <taxon>Waterburya</taxon>
        <taxon>Waterburya agarophytonicola</taxon>
    </lineage>
</organism>
<dbReference type="RefSeq" id="WP_229642802.1">
    <property type="nucleotide sequence ID" value="NZ_JADWDC010000105.1"/>
</dbReference>
<protein>
    <submittedName>
        <fullName evidence="2">Transposase domain-containing protein</fullName>
    </submittedName>
</protein>
<evidence type="ECO:0000259" key="1">
    <source>
        <dbReference type="Pfam" id="PF13006"/>
    </source>
</evidence>
<evidence type="ECO:0000313" key="2">
    <source>
        <dbReference type="EMBL" id="MCC0179704.1"/>
    </source>
</evidence>
<dbReference type="InterPro" id="IPR024473">
    <property type="entry name" value="Transposases_IS4_N"/>
</dbReference>
<dbReference type="Proteomes" id="UP000729733">
    <property type="component" value="Unassembled WGS sequence"/>
</dbReference>
<dbReference type="EMBL" id="JADWDC010000105">
    <property type="protein sequence ID" value="MCC0179704.1"/>
    <property type="molecule type" value="Genomic_DNA"/>
</dbReference>
<comment type="caution">
    <text evidence="2">The sequence shown here is derived from an EMBL/GenBank/DDBJ whole genome shotgun (WGS) entry which is preliminary data.</text>
</comment>
<name>A0A964BTU3_9CYAN</name>
<proteinExistence type="predicted"/>